<protein>
    <submittedName>
        <fullName evidence="3">ATP-grasp domain-containing protein</fullName>
    </submittedName>
</protein>
<evidence type="ECO:0000256" key="1">
    <source>
        <dbReference type="PROSITE-ProRule" id="PRU00409"/>
    </source>
</evidence>
<reference evidence="3 4" key="1">
    <citation type="submission" date="2021-05" db="EMBL/GenBank/DDBJ databases">
        <title>The draft genome of Geobacter pelophilus DSM 12255.</title>
        <authorList>
            <person name="Xu Z."/>
            <person name="Masuda Y."/>
            <person name="Itoh H."/>
            <person name="Senoo K."/>
        </authorList>
    </citation>
    <scope>NUCLEOTIDE SEQUENCE [LARGE SCALE GENOMIC DNA]</scope>
    <source>
        <strain evidence="3 4">DSM 12255</strain>
    </source>
</reference>
<name>A0AAW4L4J4_9BACT</name>
<dbReference type="GO" id="GO:0046872">
    <property type="term" value="F:metal ion binding"/>
    <property type="evidence" value="ECO:0007669"/>
    <property type="project" value="InterPro"/>
</dbReference>
<dbReference type="Proteomes" id="UP000811899">
    <property type="component" value="Unassembled WGS sequence"/>
</dbReference>
<dbReference type="GO" id="GO:0005524">
    <property type="term" value="F:ATP binding"/>
    <property type="evidence" value="ECO:0007669"/>
    <property type="project" value="UniProtKB-UniRule"/>
</dbReference>
<feature type="domain" description="ATP-grasp" evidence="2">
    <location>
        <begin position="120"/>
        <end position="299"/>
    </location>
</feature>
<dbReference type="Gene3D" id="3.30.470.20">
    <property type="entry name" value="ATP-grasp fold, B domain"/>
    <property type="match status" value="1"/>
</dbReference>
<accession>A0AAW4L4J4</accession>
<keyword evidence="1" id="KW-0547">Nucleotide-binding</keyword>
<evidence type="ECO:0000259" key="2">
    <source>
        <dbReference type="PROSITE" id="PS50975"/>
    </source>
</evidence>
<evidence type="ECO:0000313" key="4">
    <source>
        <dbReference type="Proteomes" id="UP000811899"/>
    </source>
</evidence>
<evidence type="ECO:0000313" key="3">
    <source>
        <dbReference type="EMBL" id="MBT0662722.1"/>
    </source>
</evidence>
<dbReference type="RefSeq" id="WP_214169523.1">
    <property type="nucleotide sequence ID" value="NZ_JAHCVJ010000001.1"/>
</dbReference>
<dbReference type="Pfam" id="PF15632">
    <property type="entry name" value="ATPgrasp_Ter"/>
    <property type="match status" value="1"/>
</dbReference>
<keyword evidence="1" id="KW-0067">ATP-binding</keyword>
<dbReference type="SUPFAM" id="SSF56059">
    <property type="entry name" value="Glutathione synthetase ATP-binding domain-like"/>
    <property type="match status" value="1"/>
</dbReference>
<dbReference type="AlphaFoldDB" id="A0AAW4L4J4"/>
<proteinExistence type="predicted"/>
<dbReference type="PROSITE" id="PS50975">
    <property type="entry name" value="ATP_GRASP"/>
    <property type="match status" value="1"/>
</dbReference>
<dbReference type="InterPro" id="IPR011761">
    <property type="entry name" value="ATP-grasp"/>
</dbReference>
<organism evidence="3 4">
    <name type="scientific">Geoanaerobacter pelophilus</name>
    <dbReference type="NCBI Taxonomy" id="60036"/>
    <lineage>
        <taxon>Bacteria</taxon>
        <taxon>Pseudomonadati</taxon>
        <taxon>Thermodesulfobacteriota</taxon>
        <taxon>Desulfuromonadia</taxon>
        <taxon>Geobacterales</taxon>
        <taxon>Geobacteraceae</taxon>
        <taxon>Geoanaerobacter</taxon>
    </lineage>
</organism>
<dbReference type="InterPro" id="IPR013815">
    <property type="entry name" value="ATP_grasp_subdomain_1"/>
</dbReference>
<gene>
    <name evidence="3" type="ORF">KI809_00260</name>
</gene>
<keyword evidence="4" id="KW-1185">Reference proteome</keyword>
<dbReference type="EMBL" id="JAHCVJ010000001">
    <property type="protein sequence ID" value="MBT0662722.1"/>
    <property type="molecule type" value="Genomic_DNA"/>
</dbReference>
<comment type="caution">
    <text evidence="3">The sequence shown here is derived from an EMBL/GenBank/DDBJ whole genome shotgun (WGS) entry which is preliminary data.</text>
</comment>
<dbReference type="Gene3D" id="3.30.1490.20">
    <property type="entry name" value="ATP-grasp fold, A domain"/>
    <property type="match status" value="1"/>
</dbReference>
<sequence>MKTRVLLFGTTADDINIFVRCFREVAHKYEVTILLEPHNYANVMTNFGRIALSPLNEFSADCLIEYLQKYAHLYDVLMPSGFCSVKLISASIDRLYNFIRVVELPDFALINELDDKLNFAHYCSSHGLPHPATIAGKDFFKDMDSFKKFPVLLKHRLGAGKQGIRLAKTPEDALAGPESDIAEDYIVQEYLLGHDFAFNGFCRNGSIVSWTVQKFHSISILNRDRLRISTFVKNDQIFFWAEKLIAMTKYSGPINIDFRYIPAEESNYFIEVNPRFWSNVHYSLIDGVNFVDIAIDPEIPANRIKPLHAGKTWGEPIKTLILMVCFFQFGLLRYILSQSMLQFKIGVLDRLDRMYSRYVSAGSKAAALL</sequence>